<dbReference type="PROSITE" id="PS50112">
    <property type="entry name" value="PAS"/>
    <property type="match status" value="1"/>
</dbReference>
<dbReference type="InterPro" id="IPR000014">
    <property type="entry name" value="PAS"/>
</dbReference>
<accession>E1IHM7</accession>
<dbReference type="EMBL" id="ADVR01000117">
    <property type="protein sequence ID" value="EFO79326.1"/>
    <property type="molecule type" value="Genomic_DNA"/>
</dbReference>
<dbReference type="HOGENOM" id="CLU_707313_0_0_0"/>
<dbReference type="eggNOG" id="COG0745">
    <property type="taxonomic scope" value="Bacteria"/>
</dbReference>
<dbReference type="SUPFAM" id="SSF55785">
    <property type="entry name" value="PYP-like sensor domain (PAS domain)"/>
    <property type="match status" value="2"/>
</dbReference>
<feature type="domain" description="PAS" evidence="1">
    <location>
        <begin position="15"/>
        <end position="60"/>
    </location>
</feature>
<dbReference type="SMART" id="SM00091">
    <property type="entry name" value="PAS"/>
    <property type="match status" value="2"/>
</dbReference>
<dbReference type="AlphaFoldDB" id="E1IHM7"/>
<dbReference type="PROSITE" id="PS50113">
    <property type="entry name" value="PAC"/>
    <property type="match status" value="1"/>
</dbReference>
<keyword evidence="4" id="KW-1185">Reference proteome</keyword>
<dbReference type="PANTHER" id="PTHR44757:SF2">
    <property type="entry name" value="BIOFILM ARCHITECTURE MAINTENANCE PROTEIN MBAA"/>
    <property type="match status" value="1"/>
</dbReference>
<dbReference type="Pfam" id="PF13188">
    <property type="entry name" value="PAS_8"/>
    <property type="match status" value="1"/>
</dbReference>
<dbReference type="InterPro" id="IPR000700">
    <property type="entry name" value="PAS-assoc_C"/>
</dbReference>
<evidence type="ECO:0000259" key="2">
    <source>
        <dbReference type="PROSITE" id="PS50113"/>
    </source>
</evidence>
<protein>
    <submittedName>
        <fullName evidence="3">PAS sensor protein</fullName>
    </submittedName>
</protein>
<reference evidence="3 4" key="1">
    <citation type="journal article" date="2011" name="J. Bacteriol.">
        <title>Draft genome sequence of the anoxygenic filamentous phototrophic bacterium Oscillochloris trichoides subsp. DG-6.</title>
        <authorList>
            <person name="Kuznetsov B.B."/>
            <person name="Ivanovsky R.N."/>
            <person name="Keppen O.I."/>
            <person name="Sukhacheva M.V."/>
            <person name="Bumazhkin B.K."/>
            <person name="Patutina E.O."/>
            <person name="Beletsky A.V."/>
            <person name="Mardanov A.V."/>
            <person name="Baslerov R.V."/>
            <person name="Panteleeva A.N."/>
            <person name="Kolganova T.V."/>
            <person name="Ravin N.V."/>
            <person name="Skryabin K.G."/>
        </authorList>
    </citation>
    <scope>NUCLEOTIDE SEQUENCE [LARGE SCALE GENOMIC DNA]</scope>
    <source>
        <strain evidence="3 4">DG-6</strain>
    </source>
</reference>
<dbReference type="Gene3D" id="3.30.450.20">
    <property type="entry name" value="PAS domain"/>
    <property type="match status" value="3"/>
</dbReference>
<dbReference type="InterPro" id="IPR013656">
    <property type="entry name" value="PAS_4"/>
</dbReference>
<evidence type="ECO:0000313" key="3">
    <source>
        <dbReference type="EMBL" id="EFO79326.1"/>
    </source>
</evidence>
<sequence length="394" mass="43689">MGHTSNELLTPPSEADTRLQTVANTSADGMLVVDGDGRVCFANPAAESLLSRESHDLIGQIFGLPIMFGEVAEINLIQPSGNLLSAEMRMSPLIWKEAPGYLIVLRDLTERRRIQEALRDAEGFSRAILNSLSQHIAVVDERGIILLVNDAWRKFAAENGDPNLFAIGVGANYFDTCAITVGGDAQNTAALLEGMQRVLRGDLSLFELEYPWDSPTEERWFQVRVVPLHDARRGMVISHTNITEQRRQARAATEAEALREQLQARERELRALGVISGGGQVRPPVPHHEASLHASRPTLFYEYIERYGHLLNAAVQERGFGVPDKDAEARELAMHLGDLRATARDVIEIHLAALRNRSLGIPPARQQAYLEEGRMLALQIMGYLVAYYRDGVVS</sequence>
<gene>
    <name evidence="3" type="ORF">OSCT_2828</name>
</gene>
<evidence type="ECO:0000313" key="4">
    <source>
        <dbReference type="Proteomes" id="UP000054010"/>
    </source>
</evidence>
<dbReference type="OrthoDB" id="2081318at2"/>
<dbReference type="Proteomes" id="UP000054010">
    <property type="component" value="Unassembled WGS sequence"/>
</dbReference>
<proteinExistence type="predicted"/>
<dbReference type="CDD" id="cd00130">
    <property type="entry name" value="PAS"/>
    <property type="match status" value="1"/>
</dbReference>
<dbReference type="STRING" id="765420.OSCT_2828"/>
<dbReference type="InterPro" id="IPR035965">
    <property type="entry name" value="PAS-like_dom_sf"/>
</dbReference>
<dbReference type="Pfam" id="PF08448">
    <property type="entry name" value="PAS_4"/>
    <property type="match status" value="1"/>
</dbReference>
<name>E1IHM7_9CHLR</name>
<dbReference type="InterPro" id="IPR052155">
    <property type="entry name" value="Biofilm_reg_signaling"/>
</dbReference>
<dbReference type="PANTHER" id="PTHR44757">
    <property type="entry name" value="DIGUANYLATE CYCLASE DGCP"/>
    <property type="match status" value="1"/>
</dbReference>
<feature type="domain" description="PAC" evidence="2">
    <location>
        <begin position="70"/>
        <end position="120"/>
    </location>
</feature>
<evidence type="ECO:0000259" key="1">
    <source>
        <dbReference type="PROSITE" id="PS50112"/>
    </source>
</evidence>
<dbReference type="eggNOG" id="COG2202">
    <property type="taxonomic scope" value="Bacteria"/>
</dbReference>
<organism evidence="3 4">
    <name type="scientific">Oscillochloris trichoides DG-6</name>
    <dbReference type="NCBI Taxonomy" id="765420"/>
    <lineage>
        <taxon>Bacteria</taxon>
        <taxon>Bacillati</taxon>
        <taxon>Chloroflexota</taxon>
        <taxon>Chloroflexia</taxon>
        <taxon>Chloroflexales</taxon>
        <taxon>Chloroflexineae</taxon>
        <taxon>Oscillochloridaceae</taxon>
        <taxon>Oscillochloris</taxon>
    </lineage>
</organism>
<comment type="caution">
    <text evidence="3">The sequence shown here is derived from an EMBL/GenBank/DDBJ whole genome shotgun (WGS) entry which is preliminary data.</text>
</comment>